<proteinExistence type="predicted"/>
<dbReference type="InterPro" id="IPR010982">
    <property type="entry name" value="Lambda_DNA-bd_dom_sf"/>
</dbReference>
<evidence type="ECO:0000259" key="1">
    <source>
        <dbReference type="PROSITE" id="PS50943"/>
    </source>
</evidence>
<gene>
    <name evidence="2" type="ORF">NRO40_00960</name>
</gene>
<sequence length="216" mass="23882">MPPGPIGEFAERLRLARRYRGLSREEVAKAMACSLATVRRAEAGDTLPQLPIARSHAAACGVDPDEVEILWKRARRADRRRRAPAAPDLSAELRSVCGFAGLGAVLADAYDEAGAPSYRELERRARRARDLPPLSRSTIGRVLAGAPLSERRMLAFLTACGVPEETFPRWLRAHRRAHRSRTLAKRRLSGVRAAEAAWAGRSRLEYERALGSLRSP</sequence>
<dbReference type="CDD" id="cd00093">
    <property type="entry name" value="HTH_XRE"/>
    <property type="match status" value="1"/>
</dbReference>
<dbReference type="SMART" id="SM00530">
    <property type="entry name" value="HTH_XRE"/>
    <property type="match status" value="1"/>
</dbReference>
<dbReference type="InterPro" id="IPR001387">
    <property type="entry name" value="Cro/C1-type_HTH"/>
</dbReference>
<evidence type="ECO:0000313" key="3">
    <source>
        <dbReference type="Proteomes" id="UP001060150"/>
    </source>
</evidence>
<evidence type="ECO:0000313" key="2">
    <source>
        <dbReference type="EMBL" id="UUS29539.1"/>
    </source>
</evidence>
<dbReference type="Proteomes" id="UP001060150">
    <property type="component" value="Chromosome"/>
</dbReference>
<organism evidence="2 3">
    <name type="scientific">Streptomyces changanensis</name>
    <dbReference type="NCBI Taxonomy" id="2964669"/>
    <lineage>
        <taxon>Bacteria</taxon>
        <taxon>Bacillati</taxon>
        <taxon>Actinomycetota</taxon>
        <taxon>Actinomycetes</taxon>
        <taxon>Kitasatosporales</taxon>
        <taxon>Streptomycetaceae</taxon>
        <taxon>Streptomyces</taxon>
    </lineage>
</organism>
<dbReference type="PROSITE" id="PS50943">
    <property type="entry name" value="HTH_CROC1"/>
    <property type="match status" value="1"/>
</dbReference>
<dbReference type="RefSeq" id="WP_157901789.1">
    <property type="nucleotide sequence ID" value="NZ_CP102332.1"/>
</dbReference>
<protein>
    <submittedName>
        <fullName evidence="2">Helix-turn-helix transcriptional regulator</fullName>
    </submittedName>
</protein>
<accession>A0ABY5MZ08</accession>
<dbReference type="Pfam" id="PF13560">
    <property type="entry name" value="HTH_31"/>
    <property type="match status" value="1"/>
</dbReference>
<reference evidence="2" key="1">
    <citation type="submission" date="2022-08" db="EMBL/GenBank/DDBJ databases">
        <title>Streptomyces changanensis sp. nov., an actinomycete isolated from soil.</title>
        <authorList>
            <person name="Wu H."/>
            <person name="Han L."/>
        </authorList>
    </citation>
    <scope>NUCLEOTIDE SEQUENCE</scope>
    <source>
        <strain evidence="2">HL-66</strain>
    </source>
</reference>
<name>A0ABY5MZ08_9ACTN</name>
<dbReference type="EMBL" id="CP102332">
    <property type="protein sequence ID" value="UUS29539.1"/>
    <property type="molecule type" value="Genomic_DNA"/>
</dbReference>
<feature type="domain" description="HTH cro/C1-type" evidence="1">
    <location>
        <begin position="13"/>
        <end position="67"/>
    </location>
</feature>
<dbReference type="SUPFAM" id="SSF47413">
    <property type="entry name" value="lambda repressor-like DNA-binding domains"/>
    <property type="match status" value="1"/>
</dbReference>
<keyword evidence="3" id="KW-1185">Reference proteome</keyword>
<dbReference type="Gene3D" id="1.10.260.40">
    <property type="entry name" value="lambda repressor-like DNA-binding domains"/>
    <property type="match status" value="1"/>
</dbReference>